<dbReference type="EMBL" id="CP063091">
    <property type="protein sequence ID" value="QOR05301.1"/>
    <property type="molecule type" value="Genomic_DNA"/>
</dbReference>
<feature type="transmembrane region" description="Helical" evidence="8">
    <location>
        <begin position="25"/>
        <end position="43"/>
    </location>
</feature>
<keyword evidence="4" id="KW-1003">Cell membrane</keyword>
<dbReference type="RefSeq" id="WP_027306270.1">
    <property type="nucleotide sequence ID" value="NZ_CP063091.1"/>
</dbReference>
<evidence type="ECO:0000256" key="4">
    <source>
        <dbReference type="ARBA" id="ARBA00022475"/>
    </source>
</evidence>
<evidence type="ECO:0000256" key="8">
    <source>
        <dbReference type="SAM" id="Phobius"/>
    </source>
</evidence>
<feature type="transmembrane region" description="Helical" evidence="8">
    <location>
        <begin position="212"/>
        <end position="234"/>
    </location>
</feature>
<organism evidence="9 10">
    <name type="scientific">Campylobacter cuniculorum</name>
    <dbReference type="NCBI Taxonomy" id="374106"/>
    <lineage>
        <taxon>Bacteria</taxon>
        <taxon>Pseudomonadati</taxon>
        <taxon>Campylobacterota</taxon>
        <taxon>Epsilonproteobacteria</taxon>
        <taxon>Campylobacterales</taxon>
        <taxon>Campylobacteraceae</taxon>
        <taxon>Campylobacter</taxon>
    </lineage>
</organism>
<feature type="transmembrane region" description="Helical" evidence="8">
    <location>
        <begin position="55"/>
        <end position="80"/>
    </location>
</feature>
<keyword evidence="5 8" id="KW-0812">Transmembrane</keyword>
<evidence type="ECO:0000313" key="9">
    <source>
        <dbReference type="EMBL" id="QOR05301.1"/>
    </source>
</evidence>
<feature type="transmembrane region" description="Helical" evidence="8">
    <location>
        <begin position="274"/>
        <end position="297"/>
    </location>
</feature>
<keyword evidence="6 8" id="KW-1133">Transmembrane helix</keyword>
<dbReference type="Pfam" id="PF03547">
    <property type="entry name" value="Mem_trans"/>
    <property type="match status" value="1"/>
</dbReference>
<evidence type="ECO:0000256" key="3">
    <source>
        <dbReference type="ARBA" id="ARBA00022448"/>
    </source>
</evidence>
<accession>A0ABX6U0X8</accession>
<keyword evidence="3" id="KW-0813">Transport</keyword>
<evidence type="ECO:0000256" key="7">
    <source>
        <dbReference type="ARBA" id="ARBA00023136"/>
    </source>
</evidence>
<evidence type="ECO:0000256" key="5">
    <source>
        <dbReference type="ARBA" id="ARBA00022692"/>
    </source>
</evidence>
<comment type="subcellular location">
    <subcellularLocation>
        <location evidence="1">Cell membrane</location>
        <topology evidence="1">Multi-pass membrane protein</topology>
    </subcellularLocation>
</comment>
<proteinExistence type="inferred from homology"/>
<protein>
    <submittedName>
        <fullName evidence="9">AEC family transporter</fullName>
    </submittedName>
</protein>
<dbReference type="InterPro" id="IPR004776">
    <property type="entry name" value="Mem_transp_PIN-like"/>
</dbReference>
<reference evidence="9 10" key="1">
    <citation type="submission" date="2020-10" db="EMBL/GenBank/DDBJ databases">
        <title>Campylobacter and Helicobacter PacBio genomes.</title>
        <authorList>
            <person name="Lane C."/>
        </authorList>
    </citation>
    <scope>NUCLEOTIDE SEQUENCE [LARGE SCALE GENOMIC DNA]</scope>
    <source>
        <strain evidence="9 10">2010D-8469</strain>
    </source>
</reference>
<feature type="transmembrane region" description="Helical" evidence="8">
    <location>
        <begin position="157"/>
        <end position="175"/>
    </location>
</feature>
<feature type="transmembrane region" description="Helical" evidence="8">
    <location>
        <begin position="246"/>
        <end position="268"/>
    </location>
</feature>
<evidence type="ECO:0000313" key="10">
    <source>
        <dbReference type="Proteomes" id="UP000594874"/>
    </source>
</evidence>
<name>A0ABX6U0X8_9BACT</name>
<evidence type="ECO:0000256" key="1">
    <source>
        <dbReference type="ARBA" id="ARBA00004651"/>
    </source>
</evidence>
<evidence type="ECO:0000256" key="6">
    <source>
        <dbReference type="ARBA" id="ARBA00022989"/>
    </source>
</evidence>
<dbReference type="PANTHER" id="PTHR36838:SF1">
    <property type="entry name" value="SLR1864 PROTEIN"/>
    <property type="match status" value="1"/>
</dbReference>
<dbReference type="InterPro" id="IPR038770">
    <property type="entry name" value="Na+/solute_symporter_sf"/>
</dbReference>
<dbReference type="Proteomes" id="UP000594874">
    <property type="component" value="Chromosome"/>
</dbReference>
<feature type="transmembrane region" description="Helical" evidence="8">
    <location>
        <begin position="120"/>
        <end position="142"/>
    </location>
</feature>
<dbReference type="PANTHER" id="PTHR36838">
    <property type="entry name" value="AUXIN EFFLUX CARRIER FAMILY PROTEIN"/>
    <property type="match status" value="1"/>
</dbReference>
<keyword evidence="10" id="KW-1185">Reference proteome</keyword>
<sequence length="298" mass="33237">MLISAHFFALIARLSIPLRALIQKQATTFLNFVVFFALPCLIFDKVYHLNFDFSLILFAFMGFLSCVVAAFFALVLGFLFQFTQATLASMFLLSCFSNNLFIGLPIVAGIYEDIQALSVLVFYDILATTLPISLFGTLILSLASKNQVNFKENIKKIFTFPPFLALLFAFFCKFFHLNEVIFAPIRLLGDSTTAIALFAIGLGFSFKTIKTSYKATMIVIIAKMILAPLLFILLLKIFNFDFKQDVIVSIIACATPTMILAGVMVMRAKLDSNLAVSVIAFSTLFTFINMPVLLNFLI</sequence>
<feature type="transmembrane region" description="Helical" evidence="8">
    <location>
        <begin position="187"/>
        <end position="206"/>
    </location>
</feature>
<feature type="transmembrane region" description="Helical" evidence="8">
    <location>
        <begin position="86"/>
        <end position="108"/>
    </location>
</feature>
<keyword evidence="7 8" id="KW-0472">Membrane</keyword>
<comment type="similarity">
    <text evidence="2">Belongs to the auxin efflux carrier (TC 2.A.69) family.</text>
</comment>
<evidence type="ECO:0000256" key="2">
    <source>
        <dbReference type="ARBA" id="ARBA00010145"/>
    </source>
</evidence>
<dbReference type="Gene3D" id="1.20.1530.20">
    <property type="match status" value="1"/>
</dbReference>
<gene>
    <name evidence="9" type="ORF">A0071_06150</name>
</gene>